<gene>
    <name evidence="1" type="ORF">CCH79_00009499</name>
</gene>
<dbReference type="AlphaFoldDB" id="A0A315VDY9"/>
<organism evidence="1 2">
    <name type="scientific">Gambusia affinis</name>
    <name type="common">Western mosquitofish</name>
    <name type="synonym">Heterandria affinis</name>
    <dbReference type="NCBI Taxonomy" id="33528"/>
    <lineage>
        <taxon>Eukaryota</taxon>
        <taxon>Metazoa</taxon>
        <taxon>Chordata</taxon>
        <taxon>Craniata</taxon>
        <taxon>Vertebrata</taxon>
        <taxon>Euteleostomi</taxon>
        <taxon>Actinopterygii</taxon>
        <taxon>Neopterygii</taxon>
        <taxon>Teleostei</taxon>
        <taxon>Neoteleostei</taxon>
        <taxon>Acanthomorphata</taxon>
        <taxon>Ovalentaria</taxon>
        <taxon>Atherinomorphae</taxon>
        <taxon>Cyprinodontiformes</taxon>
        <taxon>Poeciliidae</taxon>
        <taxon>Poeciliinae</taxon>
        <taxon>Gambusia</taxon>
    </lineage>
</organism>
<dbReference type="EMBL" id="NHOQ01001911">
    <property type="protein sequence ID" value="PWA21069.1"/>
    <property type="molecule type" value="Genomic_DNA"/>
</dbReference>
<keyword evidence="2" id="KW-1185">Reference proteome</keyword>
<reference evidence="1 2" key="1">
    <citation type="journal article" date="2018" name="G3 (Bethesda)">
        <title>A High-Quality Reference Genome for the Invasive Mosquitofish Gambusia affinis Using a Chicago Library.</title>
        <authorList>
            <person name="Hoffberg S.L."/>
            <person name="Troendle N.J."/>
            <person name="Glenn T.C."/>
            <person name="Mahmud O."/>
            <person name="Louha S."/>
            <person name="Chalopin D."/>
            <person name="Bennetzen J.L."/>
            <person name="Mauricio R."/>
        </authorList>
    </citation>
    <scope>NUCLEOTIDE SEQUENCE [LARGE SCALE GENOMIC DNA]</scope>
    <source>
        <strain evidence="1">NE01/NJP1002.9</strain>
        <tissue evidence="1">Muscle</tissue>
    </source>
</reference>
<comment type="caution">
    <text evidence="1">The sequence shown here is derived from an EMBL/GenBank/DDBJ whole genome shotgun (WGS) entry which is preliminary data.</text>
</comment>
<sequence>MCSVCSFAFCVDCKRTYHGTSKCYEEPDLSTEKSEEQLIAFPKTEEGIQALLEDYAKGGKRRRRLLENRYGRKTFVYTFERHSSEKWITTNTKPCPHCFSPI</sequence>
<dbReference type="Proteomes" id="UP000250572">
    <property type="component" value="Unassembled WGS sequence"/>
</dbReference>
<evidence type="ECO:0000313" key="2">
    <source>
        <dbReference type="Proteomes" id="UP000250572"/>
    </source>
</evidence>
<proteinExistence type="predicted"/>
<name>A0A315VDY9_GAMAF</name>
<feature type="non-terminal residue" evidence="1">
    <location>
        <position position="102"/>
    </location>
</feature>
<evidence type="ECO:0008006" key="3">
    <source>
        <dbReference type="Google" id="ProtNLM"/>
    </source>
</evidence>
<accession>A0A315VDY9</accession>
<protein>
    <recommendedName>
        <fullName evidence="3">RBR-type E3 ubiquitin transferase</fullName>
    </recommendedName>
</protein>
<evidence type="ECO:0000313" key="1">
    <source>
        <dbReference type="EMBL" id="PWA21069.1"/>
    </source>
</evidence>
<dbReference type="STRING" id="33528.ENSGAFP00000015389"/>